<dbReference type="SUPFAM" id="SSF55174">
    <property type="entry name" value="Alpha-L RNA-binding motif"/>
    <property type="match status" value="1"/>
</dbReference>
<dbReference type="PROSITE" id="PS50889">
    <property type="entry name" value="S4"/>
    <property type="match status" value="1"/>
</dbReference>
<dbReference type="PANTHER" id="PTHR21600:SF44">
    <property type="entry name" value="RIBOSOMAL LARGE SUBUNIT PSEUDOURIDINE SYNTHASE D"/>
    <property type="match status" value="1"/>
</dbReference>
<dbReference type="InterPro" id="IPR006225">
    <property type="entry name" value="PsdUridine_synth_RluC/D"/>
</dbReference>
<evidence type="ECO:0000259" key="8">
    <source>
        <dbReference type="Pfam" id="PF00849"/>
    </source>
</evidence>
<feature type="domain" description="Pseudouridine synthase RsuA/RluA-like" evidence="8">
    <location>
        <begin position="88"/>
        <end position="242"/>
    </location>
</feature>
<evidence type="ECO:0000256" key="7">
    <source>
        <dbReference type="RuleBase" id="RU362028"/>
    </source>
</evidence>
<dbReference type="GO" id="GO:0000455">
    <property type="term" value="P:enzyme-directed rRNA pseudouridine synthesis"/>
    <property type="evidence" value="ECO:0007669"/>
    <property type="project" value="TreeGrafter"/>
</dbReference>
<dbReference type="GO" id="GO:0009982">
    <property type="term" value="F:pseudouridine synthase activity"/>
    <property type="evidence" value="ECO:0007669"/>
    <property type="project" value="InterPro"/>
</dbReference>
<dbReference type="Pfam" id="PF01479">
    <property type="entry name" value="S4"/>
    <property type="match status" value="1"/>
</dbReference>
<dbReference type="InterPro" id="IPR006224">
    <property type="entry name" value="PsdUridine_synth_RluA-like_CS"/>
</dbReference>
<dbReference type="FunFam" id="3.30.2350.10:FF:000006">
    <property type="entry name" value="Pseudouridine synthase"/>
    <property type="match status" value="1"/>
</dbReference>
<evidence type="ECO:0000313" key="11">
    <source>
        <dbReference type="Proteomes" id="UP000515960"/>
    </source>
</evidence>
<organism evidence="10 11">
    <name type="scientific">Oscillibacter hominis</name>
    <dbReference type="NCBI Taxonomy" id="2763056"/>
    <lineage>
        <taxon>Bacteria</taxon>
        <taxon>Bacillati</taxon>
        <taxon>Bacillota</taxon>
        <taxon>Clostridia</taxon>
        <taxon>Eubacteriales</taxon>
        <taxon>Oscillospiraceae</taxon>
        <taxon>Oscillibacter</taxon>
    </lineage>
</organism>
<evidence type="ECO:0000256" key="6">
    <source>
        <dbReference type="PROSITE-ProRule" id="PRU00182"/>
    </source>
</evidence>
<dbReference type="PROSITE" id="PS01129">
    <property type="entry name" value="PSI_RLU"/>
    <property type="match status" value="1"/>
</dbReference>
<accession>A0A7G9B3T6</accession>
<dbReference type="EMBL" id="CP060490">
    <property type="protein sequence ID" value="QNL44217.1"/>
    <property type="molecule type" value="Genomic_DNA"/>
</dbReference>
<dbReference type="InterPro" id="IPR036986">
    <property type="entry name" value="S4_RNA-bd_sf"/>
</dbReference>
<evidence type="ECO:0000256" key="5">
    <source>
        <dbReference type="PIRSR" id="PIRSR606225-1"/>
    </source>
</evidence>
<dbReference type="InterPro" id="IPR020103">
    <property type="entry name" value="PsdUridine_synth_cat_dom_sf"/>
</dbReference>
<proteinExistence type="inferred from homology"/>
<dbReference type="GO" id="GO:0140098">
    <property type="term" value="F:catalytic activity, acting on RNA"/>
    <property type="evidence" value="ECO:0007669"/>
    <property type="project" value="UniProtKB-ARBA"/>
</dbReference>
<evidence type="ECO:0000313" key="10">
    <source>
        <dbReference type="EMBL" id="QNL44217.1"/>
    </source>
</evidence>
<keyword evidence="11" id="KW-1185">Reference proteome</keyword>
<keyword evidence="3 6" id="KW-0694">RNA-binding</keyword>
<evidence type="ECO:0000256" key="1">
    <source>
        <dbReference type="ARBA" id="ARBA00000073"/>
    </source>
</evidence>
<protein>
    <recommendedName>
        <fullName evidence="7">Pseudouridine synthase</fullName>
        <ecNumber evidence="7">5.4.99.-</ecNumber>
    </recommendedName>
</protein>
<keyword evidence="4 7" id="KW-0413">Isomerase</keyword>
<dbReference type="Gene3D" id="3.30.2350.10">
    <property type="entry name" value="Pseudouridine synthase"/>
    <property type="match status" value="1"/>
</dbReference>
<dbReference type="KEGG" id="ohi:H8790_12370"/>
<sequence length="305" mass="32577">MARITLEVPPEAAGSRIDAFLAASAEGLSRSAAARLLEEGRVLCGGRAAAKNLRLAGGEVVEADLPEPEALDVKAQDIPLDVVYEDGDVIVVNKPKGLVVHPAPGHSDGTLVNALLHHCAGSLSGIGGVLRPGIVHRIDRDTSGLIIAAKNDAAHLSLSSQLQDHTLARTYECLVTGNLKEDRGTVDAPIGRHKTDRKKMAVVSGGKEAVTHWEVIGRYPGCTHVRCRLETGRTHQIRVHMAYIGHPILGDTVYGAKKAVPGLQGQCLHAVGLRFIHPRTGEAVELSCPLPEEFQAQLRALRSRR</sequence>
<comment type="function">
    <text evidence="7">Responsible for synthesis of pseudouridine from uracil.</text>
</comment>
<dbReference type="PANTHER" id="PTHR21600">
    <property type="entry name" value="MITOCHONDRIAL RNA PSEUDOURIDINE SYNTHASE"/>
    <property type="match status" value="1"/>
</dbReference>
<dbReference type="InterPro" id="IPR050188">
    <property type="entry name" value="RluA_PseudoU_synthase"/>
</dbReference>
<dbReference type="NCBIfam" id="TIGR00005">
    <property type="entry name" value="rluA_subfam"/>
    <property type="match status" value="1"/>
</dbReference>
<evidence type="ECO:0000256" key="4">
    <source>
        <dbReference type="ARBA" id="ARBA00023235"/>
    </source>
</evidence>
<dbReference type="CDD" id="cd00165">
    <property type="entry name" value="S4"/>
    <property type="match status" value="1"/>
</dbReference>
<dbReference type="Gene3D" id="3.10.290.10">
    <property type="entry name" value="RNA-binding S4 domain"/>
    <property type="match status" value="1"/>
</dbReference>
<dbReference type="Proteomes" id="UP000515960">
    <property type="component" value="Chromosome"/>
</dbReference>
<dbReference type="SUPFAM" id="SSF55120">
    <property type="entry name" value="Pseudouridine synthase"/>
    <property type="match status" value="1"/>
</dbReference>
<dbReference type="InterPro" id="IPR002942">
    <property type="entry name" value="S4_RNA-bd"/>
</dbReference>
<gene>
    <name evidence="10" type="ORF">H8790_12370</name>
</gene>
<evidence type="ECO:0000256" key="2">
    <source>
        <dbReference type="ARBA" id="ARBA00010876"/>
    </source>
</evidence>
<dbReference type="CDD" id="cd02869">
    <property type="entry name" value="PseudoU_synth_RluA_like"/>
    <property type="match status" value="1"/>
</dbReference>
<feature type="active site" evidence="5">
    <location>
        <position position="139"/>
    </location>
</feature>
<comment type="catalytic activity">
    <reaction evidence="1 7">
        <text>a uridine in RNA = a pseudouridine in RNA</text>
        <dbReference type="Rhea" id="RHEA:48348"/>
        <dbReference type="Rhea" id="RHEA-COMP:12068"/>
        <dbReference type="Rhea" id="RHEA-COMP:12069"/>
        <dbReference type="ChEBI" id="CHEBI:65314"/>
        <dbReference type="ChEBI" id="CHEBI:65315"/>
    </reaction>
</comment>
<dbReference type="EC" id="5.4.99.-" evidence="7"/>
<dbReference type="RefSeq" id="WP_187332818.1">
    <property type="nucleotide sequence ID" value="NZ_CP060490.1"/>
</dbReference>
<dbReference type="Pfam" id="PF00849">
    <property type="entry name" value="PseudoU_synth_2"/>
    <property type="match status" value="1"/>
</dbReference>
<evidence type="ECO:0000256" key="3">
    <source>
        <dbReference type="ARBA" id="ARBA00022884"/>
    </source>
</evidence>
<dbReference type="AlphaFoldDB" id="A0A7G9B3T6"/>
<evidence type="ECO:0000259" key="9">
    <source>
        <dbReference type="Pfam" id="PF01479"/>
    </source>
</evidence>
<dbReference type="GO" id="GO:0003723">
    <property type="term" value="F:RNA binding"/>
    <property type="evidence" value="ECO:0007669"/>
    <property type="project" value="UniProtKB-KW"/>
</dbReference>
<reference evidence="10 11" key="1">
    <citation type="submission" date="2020-08" db="EMBL/GenBank/DDBJ databases">
        <authorList>
            <person name="Liu C."/>
            <person name="Sun Q."/>
        </authorList>
    </citation>
    <scope>NUCLEOTIDE SEQUENCE [LARGE SCALE GENOMIC DNA]</scope>
    <source>
        <strain evidence="10 11">NSJ-62</strain>
    </source>
</reference>
<feature type="domain" description="RNA-binding S4" evidence="9">
    <location>
        <begin position="16"/>
        <end position="61"/>
    </location>
</feature>
<dbReference type="InterPro" id="IPR006145">
    <property type="entry name" value="PsdUridine_synth_RsuA/RluA"/>
</dbReference>
<name>A0A7G9B3T6_9FIRM</name>
<comment type="similarity">
    <text evidence="2 7">Belongs to the pseudouridine synthase RluA family.</text>
</comment>